<dbReference type="AlphaFoldDB" id="A0AA35VJH4"/>
<feature type="non-terminal residue" evidence="1">
    <location>
        <position position="58"/>
    </location>
</feature>
<dbReference type="EMBL" id="CABFNP030001335">
    <property type="protein sequence ID" value="CAI6100064.1"/>
    <property type="molecule type" value="Genomic_DNA"/>
</dbReference>
<proteinExistence type="predicted"/>
<accession>A0AA35VJH4</accession>
<dbReference type="Proteomes" id="UP001160390">
    <property type="component" value="Unassembled WGS sequence"/>
</dbReference>
<organism evidence="1 2">
    <name type="scientific">Clonostachys chloroleuca</name>
    <dbReference type="NCBI Taxonomy" id="1926264"/>
    <lineage>
        <taxon>Eukaryota</taxon>
        <taxon>Fungi</taxon>
        <taxon>Dikarya</taxon>
        <taxon>Ascomycota</taxon>
        <taxon>Pezizomycotina</taxon>
        <taxon>Sordariomycetes</taxon>
        <taxon>Hypocreomycetidae</taxon>
        <taxon>Hypocreales</taxon>
        <taxon>Bionectriaceae</taxon>
        <taxon>Clonostachys</taxon>
    </lineage>
</organism>
<evidence type="ECO:0000313" key="2">
    <source>
        <dbReference type="Proteomes" id="UP001160390"/>
    </source>
</evidence>
<evidence type="ECO:0000313" key="1">
    <source>
        <dbReference type="EMBL" id="CAI6100064.1"/>
    </source>
</evidence>
<comment type="caution">
    <text evidence="1">The sequence shown here is derived from an EMBL/GenBank/DDBJ whole genome shotgun (WGS) entry which is preliminary data.</text>
</comment>
<sequence>MQDANYNQYLGLQLVIMCSGLKLIPKSADKVHLKDIPLNNSSSISKTLHVEIHQCSTE</sequence>
<protein>
    <submittedName>
        <fullName evidence="1">Uncharacterized protein</fullName>
    </submittedName>
</protein>
<keyword evidence="2" id="KW-1185">Reference proteome</keyword>
<gene>
    <name evidence="1" type="ORF">CCHLO57077_00016821</name>
</gene>
<name>A0AA35VJH4_9HYPO</name>
<reference evidence="1" key="1">
    <citation type="submission" date="2023-01" db="EMBL/GenBank/DDBJ databases">
        <authorList>
            <person name="Piombo E."/>
        </authorList>
    </citation>
    <scope>NUCLEOTIDE SEQUENCE</scope>
</reference>